<comment type="similarity">
    <text evidence="2">Belongs to the UPF0718 family.</text>
</comment>
<keyword evidence="5 7" id="KW-1133">Transmembrane helix</keyword>
<accession>A0A917AF58</accession>
<keyword evidence="6 7" id="KW-0472">Membrane</keyword>
<evidence type="ECO:0000256" key="2">
    <source>
        <dbReference type="ARBA" id="ARBA00006386"/>
    </source>
</evidence>
<feature type="transmembrane region" description="Helical" evidence="7">
    <location>
        <begin position="21"/>
        <end position="40"/>
    </location>
</feature>
<keyword evidence="9" id="KW-1185">Reference proteome</keyword>
<evidence type="ECO:0000256" key="3">
    <source>
        <dbReference type="ARBA" id="ARBA00022475"/>
    </source>
</evidence>
<evidence type="ECO:0000256" key="4">
    <source>
        <dbReference type="ARBA" id="ARBA00022692"/>
    </source>
</evidence>
<feature type="transmembrane region" description="Helical" evidence="7">
    <location>
        <begin position="261"/>
        <end position="286"/>
    </location>
</feature>
<feature type="transmembrane region" description="Helical" evidence="7">
    <location>
        <begin position="293"/>
        <end position="316"/>
    </location>
</feature>
<dbReference type="AlphaFoldDB" id="A0A917AF58"/>
<evidence type="ECO:0000256" key="5">
    <source>
        <dbReference type="ARBA" id="ARBA00022989"/>
    </source>
</evidence>
<dbReference type="InterPro" id="IPR005524">
    <property type="entry name" value="DUF318"/>
</dbReference>
<protein>
    <submittedName>
        <fullName evidence="8">Transporter</fullName>
    </submittedName>
</protein>
<comment type="subcellular location">
    <subcellularLocation>
        <location evidence="1">Cell membrane</location>
        <topology evidence="1">Multi-pass membrane protein</topology>
    </subcellularLocation>
</comment>
<dbReference type="GO" id="GO:0005886">
    <property type="term" value="C:plasma membrane"/>
    <property type="evidence" value="ECO:0007669"/>
    <property type="project" value="UniProtKB-SubCell"/>
</dbReference>
<organism evidence="8 9">
    <name type="scientific">Actibacterium pelagium</name>
    <dbReference type="NCBI Taxonomy" id="2029103"/>
    <lineage>
        <taxon>Bacteria</taxon>
        <taxon>Pseudomonadati</taxon>
        <taxon>Pseudomonadota</taxon>
        <taxon>Alphaproteobacteria</taxon>
        <taxon>Rhodobacterales</taxon>
        <taxon>Roseobacteraceae</taxon>
        <taxon>Actibacterium</taxon>
    </lineage>
</organism>
<keyword evidence="4 7" id="KW-0812">Transmembrane</keyword>
<dbReference type="Pfam" id="PF03773">
    <property type="entry name" value="ArsP_1"/>
    <property type="match status" value="1"/>
</dbReference>
<keyword evidence="3" id="KW-1003">Cell membrane</keyword>
<dbReference type="PANTHER" id="PTHR42775">
    <property type="entry name" value="PERMEASE RV2963-RELATED"/>
    <property type="match status" value="1"/>
</dbReference>
<sequence length="344" mass="35976">MAETSLPRPSFKSRLAGIDKVWLVILSIPMVLALVDTPAVAPTLEIAAKAIAQTGIFIVVAISLVAYVKATGAENLLAKAFEGNPAKMVVMAALLGGLSPFCSCEVIPFIAALLAVGAPLAAVMAFWLASPLMDPAMFTITWGEIGLDFAIGKTIAAVGLGMMGGFLTMAFARSAVFVDPLREKPAVGGCCGVKKPFSAKPVWAFWTEGDRREIFRATWLENAVFLFKWLLLAYLFEGLMLRYIPAETISTVLGGEGLGTVILAALVGMPAYLNGYAAVGLVGGLLEQGMSQGAAMAFVLAGGVSCIPAAIAVWALVKPRVFAAYLAFALTGSNVAGMLWTFAS</sequence>
<dbReference type="PANTHER" id="PTHR42775:SF1">
    <property type="entry name" value="PERMEASE RV2963-RELATED"/>
    <property type="match status" value="1"/>
</dbReference>
<feature type="transmembrane region" description="Helical" evidence="7">
    <location>
        <begin position="322"/>
        <end position="343"/>
    </location>
</feature>
<feature type="transmembrane region" description="Helical" evidence="7">
    <location>
        <begin position="219"/>
        <end position="241"/>
    </location>
</feature>
<feature type="transmembrane region" description="Helical" evidence="7">
    <location>
        <begin position="149"/>
        <end position="172"/>
    </location>
</feature>
<dbReference type="RefSeq" id="WP_095597035.1">
    <property type="nucleotide sequence ID" value="NZ_BMKN01000001.1"/>
</dbReference>
<name>A0A917AF58_9RHOB</name>
<evidence type="ECO:0000256" key="1">
    <source>
        <dbReference type="ARBA" id="ARBA00004651"/>
    </source>
</evidence>
<evidence type="ECO:0000256" key="7">
    <source>
        <dbReference type="SAM" id="Phobius"/>
    </source>
</evidence>
<dbReference type="EMBL" id="BMKN01000001">
    <property type="protein sequence ID" value="GGE48227.1"/>
    <property type="molecule type" value="Genomic_DNA"/>
</dbReference>
<evidence type="ECO:0000313" key="9">
    <source>
        <dbReference type="Proteomes" id="UP000606730"/>
    </source>
</evidence>
<dbReference type="OrthoDB" id="9777774at2"/>
<gene>
    <name evidence="8" type="ORF">GCM10011517_15050</name>
</gene>
<feature type="transmembrane region" description="Helical" evidence="7">
    <location>
        <begin position="46"/>
        <end position="68"/>
    </location>
</feature>
<comment type="caution">
    <text evidence="8">The sequence shown here is derived from an EMBL/GenBank/DDBJ whole genome shotgun (WGS) entry which is preliminary data.</text>
</comment>
<evidence type="ECO:0000313" key="8">
    <source>
        <dbReference type="EMBL" id="GGE48227.1"/>
    </source>
</evidence>
<proteinExistence type="inferred from homology"/>
<reference evidence="8" key="2">
    <citation type="submission" date="2020-09" db="EMBL/GenBank/DDBJ databases">
        <authorList>
            <person name="Sun Q."/>
            <person name="Zhou Y."/>
        </authorList>
    </citation>
    <scope>NUCLEOTIDE SEQUENCE</scope>
    <source>
        <strain evidence="8">CGMCC 1.16012</strain>
    </source>
</reference>
<feature type="transmembrane region" description="Helical" evidence="7">
    <location>
        <begin position="106"/>
        <end position="129"/>
    </location>
</feature>
<evidence type="ECO:0000256" key="6">
    <source>
        <dbReference type="ARBA" id="ARBA00023136"/>
    </source>
</evidence>
<dbReference type="Proteomes" id="UP000606730">
    <property type="component" value="Unassembled WGS sequence"/>
</dbReference>
<reference evidence="8" key="1">
    <citation type="journal article" date="2014" name="Int. J. Syst. Evol. Microbiol.">
        <title>Complete genome sequence of Corynebacterium casei LMG S-19264T (=DSM 44701T), isolated from a smear-ripened cheese.</title>
        <authorList>
            <consortium name="US DOE Joint Genome Institute (JGI-PGF)"/>
            <person name="Walter F."/>
            <person name="Albersmeier A."/>
            <person name="Kalinowski J."/>
            <person name="Ruckert C."/>
        </authorList>
    </citation>
    <scope>NUCLEOTIDE SEQUENCE</scope>
    <source>
        <strain evidence="8">CGMCC 1.16012</strain>
    </source>
</reference>
<dbReference type="InterPro" id="IPR053166">
    <property type="entry name" value="UPF0718_permease"/>
</dbReference>